<dbReference type="GeneID" id="36339267"/>
<dbReference type="Proteomes" id="UP000019149">
    <property type="component" value="Unassembled WGS sequence"/>
</dbReference>
<organism evidence="1 2">
    <name type="scientific">Echinococcus granulosus</name>
    <name type="common">Hydatid tapeworm</name>
    <dbReference type="NCBI Taxonomy" id="6210"/>
    <lineage>
        <taxon>Eukaryota</taxon>
        <taxon>Metazoa</taxon>
        <taxon>Spiralia</taxon>
        <taxon>Lophotrochozoa</taxon>
        <taxon>Platyhelminthes</taxon>
        <taxon>Cestoda</taxon>
        <taxon>Eucestoda</taxon>
        <taxon>Cyclophyllidea</taxon>
        <taxon>Taeniidae</taxon>
        <taxon>Echinococcus</taxon>
        <taxon>Echinococcus granulosus group</taxon>
    </lineage>
</organism>
<evidence type="ECO:0000313" key="2">
    <source>
        <dbReference type="Proteomes" id="UP000019149"/>
    </source>
</evidence>
<evidence type="ECO:0000313" key="1">
    <source>
        <dbReference type="EMBL" id="EUB61488.1"/>
    </source>
</evidence>
<name>W6UK97_ECHGR</name>
<dbReference type="AlphaFoldDB" id="W6UK97"/>
<accession>W6UK97</accession>
<dbReference type="KEGG" id="egl:EGR_03552"/>
<protein>
    <submittedName>
        <fullName evidence="1">Uncharacterized protein</fullName>
    </submittedName>
</protein>
<gene>
    <name evidence="1" type="ORF">EGR_03552</name>
</gene>
<keyword evidence="2" id="KW-1185">Reference proteome</keyword>
<comment type="caution">
    <text evidence="1">The sequence shown here is derived from an EMBL/GenBank/DDBJ whole genome shotgun (WGS) entry which is preliminary data.</text>
</comment>
<dbReference type="CTD" id="36339267"/>
<dbReference type="EMBL" id="APAU02000019">
    <property type="protein sequence ID" value="EUB61488.1"/>
    <property type="molecule type" value="Genomic_DNA"/>
</dbReference>
<reference evidence="1 2" key="1">
    <citation type="journal article" date="2013" name="Nat. Genet.">
        <title>The genome of the hydatid tapeworm Echinococcus granulosus.</title>
        <authorList>
            <person name="Zheng H."/>
            <person name="Zhang W."/>
            <person name="Zhang L."/>
            <person name="Zhang Z."/>
            <person name="Li J."/>
            <person name="Lu G."/>
            <person name="Zhu Y."/>
            <person name="Wang Y."/>
            <person name="Huang Y."/>
            <person name="Liu J."/>
            <person name="Kang H."/>
            <person name="Chen J."/>
            <person name="Wang L."/>
            <person name="Chen A."/>
            <person name="Yu S."/>
            <person name="Gao Z."/>
            <person name="Jin L."/>
            <person name="Gu W."/>
            <person name="Wang Z."/>
            <person name="Zhao L."/>
            <person name="Shi B."/>
            <person name="Wen H."/>
            <person name="Lin R."/>
            <person name="Jones M.K."/>
            <person name="Brejova B."/>
            <person name="Vinar T."/>
            <person name="Zhao G."/>
            <person name="McManus D.P."/>
            <person name="Chen Z."/>
            <person name="Zhou Y."/>
            <person name="Wang S."/>
        </authorList>
    </citation>
    <scope>NUCLEOTIDE SEQUENCE [LARGE SCALE GENOMIC DNA]</scope>
</reference>
<proteinExistence type="predicted"/>
<dbReference type="RefSeq" id="XP_024352684.1">
    <property type="nucleotide sequence ID" value="XM_024492801.1"/>
</dbReference>
<sequence>MNRRSMKKHNKNLAFFGGIALFKRGFLHTWANYLEFANDPTQPVYQIASCFKTVVKFSPINPGNLNHPIPLMCDISSIYYLNSLSVFGVINP</sequence>